<organism evidence="14 15">
    <name type="scientific">Intrasporangium chromatireducens Q5-1</name>
    <dbReference type="NCBI Taxonomy" id="584657"/>
    <lineage>
        <taxon>Bacteria</taxon>
        <taxon>Bacillati</taxon>
        <taxon>Actinomycetota</taxon>
        <taxon>Actinomycetes</taxon>
        <taxon>Micrococcales</taxon>
        <taxon>Intrasporangiaceae</taxon>
        <taxon>Intrasporangium</taxon>
    </lineage>
</organism>
<feature type="binding site" evidence="12">
    <location>
        <position position="23"/>
    </location>
    <ligand>
        <name>[4Fe-4S] cluster</name>
        <dbReference type="ChEBI" id="CHEBI:49883"/>
    </ligand>
</feature>
<keyword evidence="9 12" id="KW-0238">DNA-binding</keyword>
<dbReference type="GO" id="GO:0005737">
    <property type="term" value="C:cytoplasm"/>
    <property type="evidence" value="ECO:0007669"/>
    <property type="project" value="UniProtKB-SubCell"/>
</dbReference>
<comment type="caution">
    <text evidence="14">The sequence shown here is derived from an EMBL/GenBank/DDBJ whole genome shotgun (WGS) entry which is preliminary data.</text>
</comment>
<evidence type="ECO:0000313" key="14">
    <source>
        <dbReference type="EMBL" id="EWT03807.1"/>
    </source>
</evidence>
<keyword evidence="11 12" id="KW-0804">Transcription</keyword>
<evidence type="ECO:0000259" key="13">
    <source>
        <dbReference type="PROSITE" id="PS51674"/>
    </source>
</evidence>
<evidence type="ECO:0000256" key="10">
    <source>
        <dbReference type="ARBA" id="ARBA00023157"/>
    </source>
</evidence>
<dbReference type="InterPro" id="IPR003482">
    <property type="entry name" value="Whib"/>
</dbReference>
<evidence type="ECO:0000256" key="11">
    <source>
        <dbReference type="ARBA" id="ARBA00023163"/>
    </source>
</evidence>
<dbReference type="InterPro" id="IPR034768">
    <property type="entry name" value="4FE4S_WBL"/>
</dbReference>
<keyword evidence="5 12" id="KW-0479">Metal-binding</keyword>
<evidence type="ECO:0000256" key="6">
    <source>
        <dbReference type="ARBA" id="ARBA00023004"/>
    </source>
</evidence>
<reference evidence="15" key="1">
    <citation type="submission" date="2013-08" db="EMBL/GenBank/DDBJ databases">
        <title>Intrasporangium oryzae NRRL B-24470.</title>
        <authorList>
            <person name="Liu H."/>
            <person name="Wang G."/>
        </authorList>
    </citation>
    <scope>NUCLEOTIDE SEQUENCE [LARGE SCALE GENOMIC DNA]</scope>
    <source>
        <strain evidence="15">Q5-1</strain>
    </source>
</reference>
<evidence type="ECO:0000256" key="3">
    <source>
        <dbReference type="ARBA" id="ARBA00022485"/>
    </source>
</evidence>
<feature type="domain" description="4Fe-4S Wbl-type" evidence="13">
    <location>
        <begin position="22"/>
        <end position="86"/>
    </location>
</feature>
<keyword evidence="10 12" id="KW-1015">Disulfide bond</keyword>
<dbReference type="Proteomes" id="UP000019494">
    <property type="component" value="Unassembled WGS sequence"/>
</dbReference>
<keyword evidence="8 12" id="KW-0805">Transcription regulation</keyword>
<dbReference type="AlphaFoldDB" id="W9GF10"/>
<name>W9GF10_9MICO</name>
<evidence type="ECO:0000256" key="1">
    <source>
        <dbReference type="ARBA" id="ARBA00004496"/>
    </source>
</evidence>
<comment type="subcellular location">
    <subcellularLocation>
        <location evidence="1 12">Cytoplasm</location>
    </subcellularLocation>
</comment>
<proteinExistence type="inferred from homology"/>
<accession>W9GF10</accession>
<dbReference type="GO" id="GO:0046872">
    <property type="term" value="F:metal ion binding"/>
    <property type="evidence" value="ECO:0007669"/>
    <property type="project" value="UniProtKB-KW"/>
</dbReference>
<keyword evidence="6 12" id="KW-0408">Iron</keyword>
<dbReference type="GO" id="GO:0051539">
    <property type="term" value="F:4 iron, 4 sulfur cluster binding"/>
    <property type="evidence" value="ECO:0007669"/>
    <property type="project" value="UniProtKB-UniRule"/>
</dbReference>
<evidence type="ECO:0000256" key="8">
    <source>
        <dbReference type="ARBA" id="ARBA00023015"/>
    </source>
</evidence>
<feature type="binding site" evidence="12">
    <location>
        <position position="62"/>
    </location>
    <ligand>
        <name>[4Fe-4S] cluster</name>
        <dbReference type="ChEBI" id="CHEBI:49883"/>
    </ligand>
</feature>
<feature type="binding site" evidence="12">
    <location>
        <position position="56"/>
    </location>
    <ligand>
        <name>[4Fe-4S] cluster</name>
        <dbReference type="ChEBI" id="CHEBI:49883"/>
    </ligand>
</feature>
<evidence type="ECO:0000256" key="2">
    <source>
        <dbReference type="ARBA" id="ARBA00006597"/>
    </source>
</evidence>
<dbReference type="PATRIC" id="fig|584657.3.peg.4312"/>
<dbReference type="GO" id="GO:0003677">
    <property type="term" value="F:DNA binding"/>
    <property type="evidence" value="ECO:0007669"/>
    <property type="project" value="UniProtKB-UniRule"/>
</dbReference>
<evidence type="ECO:0000313" key="15">
    <source>
        <dbReference type="Proteomes" id="UP000019494"/>
    </source>
</evidence>
<dbReference type="OrthoDB" id="4954884at2"/>
<protein>
    <recommendedName>
        <fullName evidence="12">Transcriptional regulator WhiB</fullName>
    </recommendedName>
</protein>
<comment type="PTM">
    <text evidence="12">The Fe-S cluster can be nitrosylated by nitric oxide (NO).</text>
</comment>
<comment type="cofactor">
    <cofactor evidence="12">
        <name>[4Fe-4S] cluster</name>
        <dbReference type="ChEBI" id="CHEBI:49883"/>
    </cofactor>
    <text evidence="12">Binds 1 [4Fe-4S] cluster per subunit. Following nitrosylation of the [4Fe-4S] cluster binds 1 [4Fe-8(NO)] cluster per subunit.</text>
</comment>
<evidence type="ECO:0000256" key="9">
    <source>
        <dbReference type="ARBA" id="ARBA00023125"/>
    </source>
</evidence>
<evidence type="ECO:0000256" key="12">
    <source>
        <dbReference type="HAMAP-Rule" id="MF_01479"/>
    </source>
</evidence>
<sequence length="96" mass="10645">MAEISRLPGPLAERWDWQIEGACRTVSPETFFHPEGERGPRRRAREAAAKAICGSCPVVTQCLQHALSVREPYGIWGGLSELERELLLDGSVRQAS</sequence>
<dbReference type="PANTHER" id="PTHR38839:SF5">
    <property type="entry name" value="TRANSCRIPTIONAL REGULATOR WHID"/>
    <property type="match status" value="1"/>
</dbReference>
<feature type="binding site" evidence="12">
    <location>
        <position position="53"/>
    </location>
    <ligand>
        <name>[4Fe-4S] cluster</name>
        <dbReference type="ChEBI" id="CHEBI:49883"/>
    </ligand>
</feature>
<evidence type="ECO:0000256" key="5">
    <source>
        <dbReference type="ARBA" id="ARBA00022723"/>
    </source>
</evidence>
<comment type="PTM">
    <text evidence="12">Upon Fe-S cluster removal intramolecular disulfide bonds are formed.</text>
</comment>
<dbReference type="EMBL" id="AWQS01000450">
    <property type="protein sequence ID" value="EWT03807.1"/>
    <property type="molecule type" value="Genomic_DNA"/>
</dbReference>
<keyword evidence="7 12" id="KW-0411">Iron-sulfur</keyword>
<keyword evidence="3 12" id="KW-0004">4Fe-4S</keyword>
<dbReference type="GO" id="GO:0045454">
    <property type="term" value="P:cell redox homeostasis"/>
    <property type="evidence" value="ECO:0007669"/>
    <property type="project" value="TreeGrafter"/>
</dbReference>
<evidence type="ECO:0000256" key="7">
    <source>
        <dbReference type="ARBA" id="ARBA00023014"/>
    </source>
</evidence>
<dbReference type="GO" id="GO:0035731">
    <property type="term" value="F:dinitrosyl-iron complex binding"/>
    <property type="evidence" value="ECO:0007669"/>
    <property type="project" value="UniProtKB-UniRule"/>
</dbReference>
<keyword evidence="15" id="KW-1185">Reference proteome</keyword>
<comment type="similarity">
    <text evidence="2 12">Belongs to the WhiB family.</text>
</comment>
<dbReference type="PROSITE" id="PS51674">
    <property type="entry name" value="4FE4S_WBL"/>
    <property type="match status" value="1"/>
</dbReference>
<dbReference type="Pfam" id="PF02467">
    <property type="entry name" value="Whib"/>
    <property type="match status" value="1"/>
</dbReference>
<gene>
    <name evidence="12" type="primary">whiB</name>
    <name evidence="14" type="ORF">N864_18215</name>
</gene>
<dbReference type="PANTHER" id="PTHR38839">
    <property type="entry name" value="TRANSCRIPTIONAL REGULATOR WHID-RELATED"/>
    <property type="match status" value="1"/>
</dbReference>
<dbReference type="GO" id="GO:0047134">
    <property type="term" value="F:protein-disulfide reductase [NAD(P)H] activity"/>
    <property type="evidence" value="ECO:0007669"/>
    <property type="project" value="TreeGrafter"/>
</dbReference>
<keyword evidence="4 12" id="KW-0963">Cytoplasm</keyword>
<dbReference type="RefSeq" id="WP_034722626.1">
    <property type="nucleotide sequence ID" value="NZ_AWQS01000450.1"/>
</dbReference>
<evidence type="ECO:0000256" key="4">
    <source>
        <dbReference type="ARBA" id="ARBA00022490"/>
    </source>
</evidence>
<comment type="function">
    <text evidence="12">Acts as a transcriptional regulator. Probably redox-responsive. The apo- but not holo-form probably binds DNA.</text>
</comment>
<dbReference type="HAMAP" id="MF_01479">
    <property type="entry name" value="WhiB"/>
    <property type="match status" value="1"/>
</dbReference>
<dbReference type="GO" id="GO:0045892">
    <property type="term" value="P:negative regulation of DNA-templated transcription"/>
    <property type="evidence" value="ECO:0007669"/>
    <property type="project" value="TreeGrafter"/>
</dbReference>